<protein>
    <submittedName>
        <fullName evidence="2">Uncharacterized protein</fullName>
    </submittedName>
</protein>
<evidence type="ECO:0000313" key="3">
    <source>
        <dbReference type="Proteomes" id="UP000288725"/>
    </source>
</evidence>
<gene>
    <name evidence="2" type="ORF">VDGE_21475</name>
</gene>
<evidence type="ECO:0000256" key="1">
    <source>
        <dbReference type="SAM" id="MobiDB-lite"/>
    </source>
</evidence>
<feature type="compositionally biased region" description="Low complexity" evidence="1">
    <location>
        <begin position="95"/>
        <end position="120"/>
    </location>
</feature>
<proteinExistence type="predicted"/>
<feature type="compositionally biased region" description="Low complexity" evidence="1">
    <location>
        <begin position="188"/>
        <end position="204"/>
    </location>
</feature>
<accession>A0A444S2H0</accession>
<feature type="compositionally biased region" description="Polar residues" evidence="1">
    <location>
        <begin position="126"/>
        <end position="138"/>
    </location>
</feature>
<feature type="compositionally biased region" description="Polar residues" evidence="1">
    <location>
        <begin position="146"/>
        <end position="162"/>
    </location>
</feature>
<feature type="compositionally biased region" description="Low complexity" evidence="1">
    <location>
        <begin position="171"/>
        <end position="180"/>
    </location>
</feature>
<reference evidence="2 3" key="1">
    <citation type="submission" date="2018-12" db="EMBL/GenBank/DDBJ databases">
        <title>Genome of Verticillium dahliae isolate Getta Getta.</title>
        <authorList>
            <person name="Gardiner D.M."/>
        </authorList>
    </citation>
    <scope>NUCLEOTIDE SEQUENCE [LARGE SCALE GENOMIC DNA]</scope>
    <source>
        <strain evidence="2 3">Getta Getta</strain>
    </source>
</reference>
<dbReference type="Proteomes" id="UP000288725">
    <property type="component" value="Chromosome 8"/>
</dbReference>
<name>A0A444S2H0_VERDA</name>
<evidence type="ECO:0000313" key="2">
    <source>
        <dbReference type="EMBL" id="RXG47622.1"/>
    </source>
</evidence>
<comment type="caution">
    <text evidence="2">The sequence shown here is derived from an EMBL/GenBank/DDBJ whole genome shotgun (WGS) entry which is preliminary data.</text>
</comment>
<feature type="region of interest" description="Disordered" evidence="1">
    <location>
        <begin position="1"/>
        <end position="286"/>
    </location>
</feature>
<feature type="compositionally biased region" description="Polar residues" evidence="1">
    <location>
        <begin position="260"/>
        <end position="272"/>
    </location>
</feature>
<organism evidence="2 3">
    <name type="scientific">Verticillium dahliae</name>
    <name type="common">Verticillium wilt</name>
    <dbReference type="NCBI Taxonomy" id="27337"/>
    <lineage>
        <taxon>Eukaryota</taxon>
        <taxon>Fungi</taxon>
        <taxon>Dikarya</taxon>
        <taxon>Ascomycota</taxon>
        <taxon>Pezizomycotina</taxon>
        <taxon>Sordariomycetes</taxon>
        <taxon>Hypocreomycetidae</taxon>
        <taxon>Glomerellales</taxon>
        <taxon>Plectosphaerellaceae</taxon>
        <taxon>Verticillium</taxon>
    </lineage>
</organism>
<feature type="compositionally biased region" description="Low complexity" evidence="1">
    <location>
        <begin position="30"/>
        <end position="41"/>
    </location>
</feature>
<feature type="compositionally biased region" description="Polar residues" evidence="1">
    <location>
        <begin position="1"/>
        <end position="10"/>
    </location>
</feature>
<sequence length="541" mass="56850">MSSNPPLTRTRSLRKPTPGTATDLSLRSIAPATPTASATTARRNMSPSRLPSLRPVARSTSTAAAAAAKEAPARRTRPVSGTLVRPPSVTSKNPTATSTTSSTSMTSTSMASSTSTSTTSRPLAATANSTARPQQTDASRPRYPPNASSSAAATVKRPTSSGGLPVHTRTRSTTTAPARSQGHVRARSTVTASSTPSLPAASAVNRPPSAGPTSHPTRPPSAHARLARQPTTASTTATAATTANPTTNPPRLLQKKPAFSTLQQHYSPQRTTAPKPATASYLAPPSPSKLPANLALTAETARLQTTLLQLHLLHRDAPATAADWRASARDRLAARHRRLAARHATAADAAAAAATARNVAALHAWHADAARLEHTIPPLDAALAALPDLETSHDALARRFARWAARVPHDRDALLQALDLDALQQPLDLDDQKQSLALLAGPLDATWHADTARHARKLDTLLLRPLAALPAFPAPHAAADAARALEACAALARGMLDELAVMRDVERAAVEDEAAWIRRVNREDGDARREGPRPGAVWRVI</sequence>
<feature type="compositionally biased region" description="Low complexity" evidence="1">
    <location>
        <begin position="54"/>
        <end position="70"/>
    </location>
</feature>
<dbReference type="AlphaFoldDB" id="A0A444S2H0"/>
<dbReference type="EMBL" id="RSDZ01000034">
    <property type="protein sequence ID" value="RXG47622.1"/>
    <property type="molecule type" value="Genomic_DNA"/>
</dbReference>
<feature type="compositionally biased region" description="Low complexity" evidence="1">
    <location>
        <begin position="230"/>
        <end position="250"/>
    </location>
</feature>